<reference evidence="3" key="1">
    <citation type="submission" date="2014-04" db="EMBL/GenBank/DDBJ databases">
        <title>Evolutionary Origins and Diversification of the Mycorrhizal Mutualists.</title>
        <authorList>
            <consortium name="DOE Joint Genome Institute"/>
            <consortium name="Mycorrhizal Genomics Consortium"/>
            <person name="Kohler A."/>
            <person name="Kuo A."/>
            <person name="Nagy L.G."/>
            <person name="Floudas D."/>
            <person name="Copeland A."/>
            <person name="Barry K.W."/>
            <person name="Cichocki N."/>
            <person name="Veneault-Fourrey C."/>
            <person name="LaButti K."/>
            <person name="Lindquist E.A."/>
            <person name="Lipzen A."/>
            <person name="Lundell T."/>
            <person name="Morin E."/>
            <person name="Murat C."/>
            <person name="Riley R."/>
            <person name="Ohm R."/>
            <person name="Sun H."/>
            <person name="Tunlid A."/>
            <person name="Henrissat B."/>
            <person name="Grigoriev I.V."/>
            <person name="Hibbett D.S."/>
            <person name="Martin F."/>
        </authorList>
    </citation>
    <scope>NUCLEOTIDE SEQUENCE [LARGE SCALE GENOMIC DNA]</scope>
    <source>
        <strain evidence="3">FD-334 SS-4</strain>
    </source>
</reference>
<accession>A0A0D2NFV1</accession>
<dbReference type="Proteomes" id="UP000054270">
    <property type="component" value="Unassembled WGS sequence"/>
</dbReference>
<feature type="region of interest" description="Disordered" evidence="1">
    <location>
        <begin position="36"/>
        <end position="69"/>
    </location>
</feature>
<dbReference type="EMBL" id="KN817597">
    <property type="protein sequence ID" value="KJA17859.1"/>
    <property type="molecule type" value="Genomic_DNA"/>
</dbReference>
<feature type="region of interest" description="Disordered" evidence="1">
    <location>
        <begin position="1"/>
        <end position="23"/>
    </location>
</feature>
<feature type="compositionally biased region" description="Gly residues" evidence="1">
    <location>
        <begin position="115"/>
        <end position="124"/>
    </location>
</feature>
<proteinExistence type="predicted"/>
<feature type="compositionally biased region" description="Basic and acidic residues" evidence="1">
    <location>
        <begin position="125"/>
        <end position="136"/>
    </location>
</feature>
<feature type="region of interest" description="Disordered" evidence="1">
    <location>
        <begin position="114"/>
        <end position="136"/>
    </location>
</feature>
<sequence length="276" mass="30605">MRWNRAPQPPQRRAPPRSLTPLPTSFRVRVRVLHAGPTVTKHRTPFPHPHPSLPPRRDRAAGPSRARRTSDVHRFAVRVLLLRWACHYCCALYITARPERARAGPERLLGLAPGSVGGVQGRGQGAEDKEEDRAAGARRWRIVDMWHDAQRTHARSRRPCTAARRVPACTGRRRIAVQPGAPTQRAPNHPPPARPFAFHPPCPVTSCHLRPGAPTRTAPRASNAPSALINYFLWASVTTSIDRRHSKVRLGYGMLLGRRGAAGSSSERVLREGKVG</sequence>
<organism evidence="2 3">
    <name type="scientific">Hypholoma sublateritium (strain FD-334 SS-4)</name>
    <dbReference type="NCBI Taxonomy" id="945553"/>
    <lineage>
        <taxon>Eukaryota</taxon>
        <taxon>Fungi</taxon>
        <taxon>Dikarya</taxon>
        <taxon>Basidiomycota</taxon>
        <taxon>Agaricomycotina</taxon>
        <taxon>Agaricomycetes</taxon>
        <taxon>Agaricomycetidae</taxon>
        <taxon>Agaricales</taxon>
        <taxon>Agaricineae</taxon>
        <taxon>Strophariaceae</taxon>
        <taxon>Hypholoma</taxon>
    </lineage>
</organism>
<evidence type="ECO:0000256" key="1">
    <source>
        <dbReference type="SAM" id="MobiDB-lite"/>
    </source>
</evidence>
<evidence type="ECO:0000313" key="2">
    <source>
        <dbReference type="EMBL" id="KJA17859.1"/>
    </source>
</evidence>
<dbReference type="AlphaFoldDB" id="A0A0D2NFV1"/>
<protein>
    <submittedName>
        <fullName evidence="2">Uncharacterized protein</fullName>
    </submittedName>
</protein>
<name>A0A0D2NFV1_HYPSF</name>
<keyword evidence="3" id="KW-1185">Reference proteome</keyword>
<evidence type="ECO:0000313" key="3">
    <source>
        <dbReference type="Proteomes" id="UP000054270"/>
    </source>
</evidence>
<gene>
    <name evidence="2" type="ORF">HYPSUDRAFT_998751</name>
</gene>